<dbReference type="PROSITE" id="PS50176">
    <property type="entry name" value="ARM_REPEAT"/>
    <property type="match status" value="1"/>
</dbReference>
<dbReference type="InterPro" id="IPR000225">
    <property type="entry name" value="Armadillo"/>
</dbReference>
<dbReference type="Ensembl" id="ENSPMAT00000001029.1">
    <property type="protein sequence ID" value="ENSPMAP00000001025.1"/>
    <property type="gene ID" value="ENSPMAG00000000928.1"/>
</dbReference>
<evidence type="ECO:0000256" key="1">
    <source>
        <dbReference type="ARBA" id="ARBA00022737"/>
    </source>
</evidence>
<dbReference type="SUPFAM" id="SSF48371">
    <property type="entry name" value="ARM repeat"/>
    <property type="match status" value="1"/>
</dbReference>
<name>S4R745_PETMA</name>
<dbReference type="GO" id="GO:0002244">
    <property type="term" value="P:hematopoietic progenitor cell differentiation"/>
    <property type="evidence" value="ECO:0007669"/>
    <property type="project" value="TreeGrafter"/>
</dbReference>
<protein>
    <submittedName>
        <fullName evidence="3">Armadillo repeat containing 6</fullName>
    </submittedName>
</protein>
<dbReference type="PANTHER" id="PTHR22895:SF0">
    <property type="entry name" value="ARMADILLO REPEAT-CONTAINING PROTEIN 6"/>
    <property type="match status" value="1"/>
</dbReference>
<reference evidence="3" key="2">
    <citation type="submission" date="2025-09" db="UniProtKB">
        <authorList>
            <consortium name="Ensembl"/>
        </authorList>
    </citation>
    <scope>IDENTIFICATION</scope>
</reference>
<dbReference type="HOGENOM" id="CLU_039447_1_0_1"/>
<organism evidence="3">
    <name type="scientific">Petromyzon marinus</name>
    <name type="common">Sea lamprey</name>
    <dbReference type="NCBI Taxonomy" id="7757"/>
    <lineage>
        <taxon>Eukaryota</taxon>
        <taxon>Metazoa</taxon>
        <taxon>Chordata</taxon>
        <taxon>Craniata</taxon>
        <taxon>Vertebrata</taxon>
        <taxon>Cyclostomata</taxon>
        <taxon>Hyperoartia</taxon>
        <taxon>Petromyzontiformes</taxon>
        <taxon>Petromyzontidae</taxon>
        <taxon>Petromyzon</taxon>
    </lineage>
</organism>
<feature type="repeat" description="ARM" evidence="2">
    <location>
        <begin position="389"/>
        <end position="424"/>
    </location>
</feature>
<evidence type="ECO:0000313" key="3">
    <source>
        <dbReference type="Ensembl" id="ENSPMAP00000001025.1"/>
    </source>
</evidence>
<dbReference type="PANTHER" id="PTHR22895">
    <property type="entry name" value="ARMADILLO REPEAT-CONTAINING PROTEIN 6"/>
    <property type="match status" value="1"/>
</dbReference>
<sequence length="478" mass="51468">MGSKRISQETFDGVVRENIAEFSMEPEEALQEAVEQFELQGVNLINIVKEVPKVASEESADEEHEVLKVLRSVEEALRTTSLAGVTVPLELLTAHCRKEFSQRHLIALHGAYAVLVSICKEALAQEDTNILTKAVLALAAFLDGQPDILDTDGQELLIKVLSRGPNVSTMEAAARAVRASCVKHEANRQALVKLGVLPLLTGAVAVVGAPNTVREACAALRVMTFDDDIRVPFGQAHDHAKMIVLENSGLKVLVEASKAYPNSLPVLSELCATIAKLAVRNEFCQDIVELGGLNFTLALLADYLDHQSYTQDQITGLQDLVKNVLSTLRAIAANDDVKEAVVAAGGTNVIVMAMNHHLGNPQLCEQACAALSVIALRNTQNCRAIIECGGALAILQAMKNHPNEANVQRQACMVLRNLVSRTQELCKPLLELGAEPLILQARANHSSCHDAAKAALRDLGCSVKLTELWTGEKGSIGK</sequence>
<dbReference type="OMA" id="THKQPDL"/>
<dbReference type="FunFam" id="1.25.10.10:FF:000172">
    <property type="entry name" value="Armadillo repeat-containing protein 6"/>
    <property type="match status" value="1"/>
</dbReference>
<dbReference type="Gene3D" id="1.25.10.10">
    <property type="entry name" value="Leucine-rich Repeat Variant"/>
    <property type="match status" value="2"/>
</dbReference>
<dbReference type="SMART" id="SM00185">
    <property type="entry name" value="ARM"/>
    <property type="match status" value="5"/>
</dbReference>
<dbReference type="AlphaFoldDB" id="S4R745"/>
<keyword evidence="1" id="KW-0677">Repeat</keyword>
<proteinExistence type="predicted"/>
<dbReference type="InterPro" id="IPR011989">
    <property type="entry name" value="ARM-like"/>
</dbReference>
<accession>S4R745</accession>
<dbReference type="GeneTree" id="ENSGT00390000002913"/>
<reference evidence="3" key="1">
    <citation type="submission" date="2025-08" db="UniProtKB">
        <authorList>
            <consortium name="Ensembl"/>
        </authorList>
    </citation>
    <scope>IDENTIFICATION</scope>
</reference>
<evidence type="ECO:0000256" key="2">
    <source>
        <dbReference type="PROSITE-ProRule" id="PRU00259"/>
    </source>
</evidence>
<dbReference type="InterPro" id="IPR016024">
    <property type="entry name" value="ARM-type_fold"/>
</dbReference>